<dbReference type="Proteomes" id="UP001066276">
    <property type="component" value="Chromosome 7"/>
</dbReference>
<gene>
    <name evidence="1" type="ORF">NDU88_002002</name>
</gene>
<organism evidence="1 2">
    <name type="scientific">Pleurodeles waltl</name>
    <name type="common">Iberian ribbed newt</name>
    <dbReference type="NCBI Taxonomy" id="8319"/>
    <lineage>
        <taxon>Eukaryota</taxon>
        <taxon>Metazoa</taxon>
        <taxon>Chordata</taxon>
        <taxon>Craniata</taxon>
        <taxon>Vertebrata</taxon>
        <taxon>Euteleostomi</taxon>
        <taxon>Amphibia</taxon>
        <taxon>Batrachia</taxon>
        <taxon>Caudata</taxon>
        <taxon>Salamandroidea</taxon>
        <taxon>Salamandridae</taxon>
        <taxon>Pleurodelinae</taxon>
        <taxon>Pleurodeles</taxon>
    </lineage>
</organism>
<protein>
    <submittedName>
        <fullName evidence="1">Uncharacterized protein</fullName>
    </submittedName>
</protein>
<name>A0AAV7P5G7_PLEWA</name>
<proteinExistence type="predicted"/>
<keyword evidence="2" id="KW-1185">Reference proteome</keyword>
<dbReference type="EMBL" id="JANPWB010000011">
    <property type="protein sequence ID" value="KAJ1123533.1"/>
    <property type="molecule type" value="Genomic_DNA"/>
</dbReference>
<sequence length="156" mass="17452">MALEDKVQVALRLLREAGCLDMVREGVLSPLRPARRAASGVAAGILAFSLLRCVNATKATMSLRGGAERTWERLQQRAGRSGPSSVGIHSSSLGLVKKNRKTYVRIFHRAPWNILEGRTQPGDALFVDIRVLIALLLDRYNFHRECRIRHLIVKRS</sequence>
<comment type="caution">
    <text evidence="1">The sequence shown here is derived from an EMBL/GenBank/DDBJ whole genome shotgun (WGS) entry which is preliminary data.</text>
</comment>
<evidence type="ECO:0000313" key="1">
    <source>
        <dbReference type="EMBL" id="KAJ1123533.1"/>
    </source>
</evidence>
<accession>A0AAV7P5G7</accession>
<dbReference type="AlphaFoldDB" id="A0AAV7P5G7"/>
<evidence type="ECO:0000313" key="2">
    <source>
        <dbReference type="Proteomes" id="UP001066276"/>
    </source>
</evidence>
<reference evidence="1" key="1">
    <citation type="journal article" date="2022" name="bioRxiv">
        <title>Sequencing and chromosome-scale assembly of the giantPleurodeles waltlgenome.</title>
        <authorList>
            <person name="Brown T."/>
            <person name="Elewa A."/>
            <person name="Iarovenko S."/>
            <person name="Subramanian E."/>
            <person name="Araus A.J."/>
            <person name="Petzold A."/>
            <person name="Susuki M."/>
            <person name="Suzuki K.-i.T."/>
            <person name="Hayashi T."/>
            <person name="Toyoda A."/>
            <person name="Oliveira C."/>
            <person name="Osipova E."/>
            <person name="Leigh N.D."/>
            <person name="Simon A."/>
            <person name="Yun M.H."/>
        </authorList>
    </citation>
    <scope>NUCLEOTIDE SEQUENCE</scope>
    <source>
        <strain evidence="1">20211129_DDA</strain>
        <tissue evidence="1">Liver</tissue>
    </source>
</reference>